<evidence type="ECO:0000256" key="3">
    <source>
        <dbReference type="ARBA" id="ARBA00023122"/>
    </source>
</evidence>
<keyword evidence="3 4" id="KW-0129">CBS domain</keyword>
<dbReference type="Pfam" id="PF00571">
    <property type="entry name" value="CBS"/>
    <property type="match status" value="2"/>
</dbReference>
<dbReference type="GO" id="GO:0009507">
    <property type="term" value="C:chloroplast"/>
    <property type="evidence" value="ECO:0007669"/>
    <property type="project" value="UniProtKB-ARBA"/>
</dbReference>
<dbReference type="InParanoid" id="M4EPN2"/>
<dbReference type="InterPro" id="IPR050511">
    <property type="entry name" value="AMPK_gamma/SDS23_families"/>
</dbReference>
<reference evidence="6" key="3">
    <citation type="submission" date="2023-03" db="UniProtKB">
        <authorList>
            <consortium name="EnsemblPlants"/>
        </authorList>
    </citation>
    <scope>IDENTIFICATION</scope>
    <source>
        <strain evidence="6">cv. Chiifu-401-42</strain>
    </source>
</reference>
<dbReference type="Pfam" id="PF16561">
    <property type="entry name" value="AMPK1_CBM"/>
    <property type="match status" value="1"/>
</dbReference>
<evidence type="ECO:0000259" key="5">
    <source>
        <dbReference type="PROSITE" id="PS51371"/>
    </source>
</evidence>
<dbReference type="GO" id="GO:0045722">
    <property type="term" value="P:positive regulation of gluconeogenesis"/>
    <property type="evidence" value="ECO:0000318"/>
    <property type="project" value="GO_Central"/>
</dbReference>
<dbReference type="Gene3D" id="3.10.580.10">
    <property type="entry name" value="CBS-domain"/>
    <property type="match status" value="2"/>
</dbReference>
<protein>
    <recommendedName>
        <fullName evidence="5">CBS domain-containing protein</fullName>
    </recommendedName>
</protein>
<dbReference type="OMA" id="PPMISIH"/>
<keyword evidence="7" id="KW-1185">Reference proteome</keyword>
<feature type="domain" description="CBS" evidence="5">
    <location>
        <begin position="160"/>
        <end position="226"/>
    </location>
</feature>
<dbReference type="InterPro" id="IPR032640">
    <property type="entry name" value="AMPK1_CBM"/>
</dbReference>
<dbReference type="EnsemblPlants" id="Bra030752.1">
    <property type="protein sequence ID" value="Bra030752.1-P"/>
    <property type="gene ID" value="Bra030752"/>
</dbReference>
<dbReference type="eggNOG" id="KOG1616">
    <property type="taxonomic scope" value="Eukaryota"/>
</dbReference>
<dbReference type="GO" id="GO:0043609">
    <property type="term" value="P:regulation of carbon utilization"/>
    <property type="evidence" value="ECO:0000318"/>
    <property type="project" value="GO_Central"/>
</dbReference>
<dbReference type="InterPro" id="IPR000644">
    <property type="entry name" value="CBS_dom"/>
</dbReference>
<dbReference type="InterPro" id="IPR046342">
    <property type="entry name" value="CBS_dom_sf"/>
</dbReference>
<dbReference type="InterPro" id="IPR014756">
    <property type="entry name" value="Ig_E-set"/>
</dbReference>
<dbReference type="Gene3D" id="2.60.40.10">
    <property type="entry name" value="Immunoglobulins"/>
    <property type="match status" value="1"/>
</dbReference>
<evidence type="ECO:0000313" key="6">
    <source>
        <dbReference type="EnsemblPlants" id="Bra030752.1-P"/>
    </source>
</evidence>
<accession>M4EPN2</accession>
<keyword evidence="2" id="KW-0677">Repeat</keyword>
<reference evidence="6 7" key="1">
    <citation type="journal article" date="2011" name="Nat. Genet.">
        <title>The genome of the mesopolyploid crop species Brassica rapa.</title>
        <authorList>
            <consortium name="Brassica rapa Genome Sequencing Project Consortium"/>
            <person name="Wang X."/>
            <person name="Wang H."/>
            <person name="Wang J."/>
            <person name="Sun R."/>
            <person name="Wu J."/>
            <person name="Liu S."/>
            <person name="Bai Y."/>
            <person name="Mun J.H."/>
            <person name="Bancroft I."/>
            <person name="Cheng F."/>
            <person name="Huang S."/>
            <person name="Li X."/>
            <person name="Hua W."/>
            <person name="Wang J."/>
            <person name="Wang X."/>
            <person name="Freeling M."/>
            <person name="Pires J.C."/>
            <person name="Paterson A.H."/>
            <person name="Chalhoub B."/>
            <person name="Wang B."/>
            <person name="Hayward A."/>
            <person name="Sharpe A.G."/>
            <person name="Park B.S."/>
            <person name="Weisshaar B."/>
            <person name="Liu B."/>
            <person name="Li B."/>
            <person name="Liu B."/>
            <person name="Tong C."/>
            <person name="Song C."/>
            <person name="Duran C."/>
            <person name="Peng C."/>
            <person name="Geng C."/>
            <person name="Koh C."/>
            <person name="Lin C."/>
            <person name="Edwards D."/>
            <person name="Mu D."/>
            <person name="Shen D."/>
            <person name="Soumpourou E."/>
            <person name="Li F."/>
            <person name="Fraser F."/>
            <person name="Conant G."/>
            <person name="Lassalle G."/>
            <person name="King G.J."/>
            <person name="Bonnema G."/>
            <person name="Tang H."/>
            <person name="Wang H."/>
            <person name="Belcram H."/>
            <person name="Zhou H."/>
            <person name="Hirakawa H."/>
            <person name="Abe H."/>
            <person name="Guo H."/>
            <person name="Wang H."/>
            <person name="Jin H."/>
            <person name="Parkin I.A."/>
            <person name="Batley J."/>
            <person name="Kim J.S."/>
            <person name="Just J."/>
            <person name="Li J."/>
            <person name="Xu J."/>
            <person name="Deng J."/>
            <person name="Kim J.A."/>
            <person name="Li J."/>
            <person name="Yu J."/>
            <person name="Meng J."/>
            <person name="Wang J."/>
            <person name="Min J."/>
            <person name="Poulain J."/>
            <person name="Wang J."/>
            <person name="Hatakeyama K."/>
            <person name="Wu K."/>
            <person name="Wang L."/>
            <person name="Fang L."/>
            <person name="Trick M."/>
            <person name="Links M.G."/>
            <person name="Zhao M."/>
            <person name="Jin M."/>
            <person name="Ramchiary N."/>
            <person name="Drou N."/>
            <person name="Berkman P.J."/>
            <person name="Cai Q."/>
            <person name="Huang Q."/>
            <person name="Li R."/>
            <person name="Tabata S."/>
            <person name="Cheng S."/>
            <person name="Zhang S."/>
            <person name="Zhang S."/>
            <person name="Huang S."/>
            <person name="Sato S."/>
            <person name="Sun S."/>
            <person name="Kwon S.J."/>
            <person name="Choi S.R."/>
            <person name="Lee T.H."/>
            <person name="Fan W."/>
            <person name="Zhao X."/>
            <person name="Tan X."/>
            <person name="Xu X."/>
            <person name="Wang Y."/>
            <person name="Qiu Y."/>
            <person name="Yin Y."/>
            <person name="Li Y."/>
            <person name="Du Y."/>
            <person name="Liao Y."/>
            <person name="Lim Y."/>
            <person name="Narusaka Y."/>
            <person name="Wang Y."/>
            <person name="Wang Z."/>
            <person name="Li Z."/>
            <person name="Wang Z."/>
            <person name="Xiong Z."/>
            <person name="Zhang Z."/>
        </authorList>
    </citation>
    <scope>NUCLEOTIDE SEQUENCE [LARGE SCALE GENOMIC DNA]</scope>
    <source>
        <strain evidence="6 7">cv. Chiifu-401-42</strain>
    </source>
</reference>
<dbReference type="PANTHER" id="PTHR13780:SF35">
    <property type="entry name" value="LD22662P"/>
    <property type="match status" value="1"/>
</dbReference>
<name>M4EPN2_BRACM</name>
<dbReference type="GO" id="GO:0006110">
    <property type="term" value="P:regulation of glycolytic process"/>
    <property type="evidence" value="ECO:0000318"/>
    <property type="project" value="GO_Central"/>
</dbReference>
<dbReference type="CDD" id="cd02859">
    <property type="entry name" value="E_set_AMPKbeta_like_N"/>
    <property type="match status" value="1"/>
</dbReference>
<evidence type="ECO:0000256" key="1">
    <source>
        <dbReference type="ARBA" id="ARBA00006750"/>
    </source>
</evidence>
<reference evidence="6 7" key="2">
    <citation type="journal article" date="2018" name="Hortic Res">
        <title>Improved Brassica rapa reference genome by single-molecule sequencing and chromosome conformation capture technologies.</title>
        <authorList>
            <person name="Zhang L."/>
            <person name="Cai X."/>
            <person name="Wu J."/>
            <person name="Liu M."/>
            <person name="Grob S."/>
            <person name="Cheng F."/>
            <person name="Liang J."/>
            <person name="Cai C."/>
            <person name="Liu Z."/>
            <person name="Liu B."/>
            <person name="Wang F."/>
            <person name="Li S."/>
            <person name="Liu F."/>
            <person name="Li X."/>
            <person name="Cheng L."/>
            <person name="Yang W."/>
            <person name="Li M.H."/>
            <person name="Grossniklaus U."/>
            <person name="Zheng H."/>
            <person name="Wang X."/>
        </authorList>
    </citation>
    <scope>NUCLEOTIDE SEQUENCE [LARGE SCALE GENOMIC DNA]</scope>
    <source>
        <strain evidence="6 7">cv. Chiifu-401-42</strain>
    </source>
</reference>
<dbReference type="SMART" id="SM00116">
    <property type="entry name" value="CBS"/>
    <property type="match status" value="3"/>
</dbReference>
<proteinExistence type="inferred from homology"/>
<dbReference type="Proteomes" id="UP000011750">
    <property type="component" value="Chromosome A08"/>
</dbReference>
<dbReference type="FunFam" id="2.60.40.10:FF:001860">
    <property type="entry name" value="Sucrose nonfermenting 4-like protein"/>
    <property type="match status" value="1"/>
</dbReference>
<dbReference type="SUPFAM" id="SSF81296">
    <property type="entry name" value="E set domains"/>
    <property type="match status" value="1"/>
</dbReference>
<dbReference type="HOGENOM" id="CLU_021740_7_1_1"/>
<evidence type="ECO:0000256" key="4">
    <source>
        <dbReference type="PROSITE-ProRule" id="PRU00703"/>
    </source>
</evidence>
<dbReference type="PROSITE" id="PS51371">
    <property type="entry name" value="CBS"/>
    <property type="match status" value="1"/>
</dbReference>
<dbReference type="GO" id="GO:0042149">
    <property type="term" value="P:cellular response to glucose starvation"/>
    <property type="evidence" value="ECO:0000318"/>
    <property type="project" value="GO_Central"/>
</dbReference>
<dbReference type="Gramene" id="Bra030752.1">
    <property type="protein sequence ID" value="Bra030752.1-P"/>
    <property type="gene ID" value="Bra030752"/>
</dbReference>
<dbReference type="PANTHER" id="PTHR13780">
    <property type="entry name" value="AMP-ACTIVATED PROTEIN KINASE, GAMMA REGULATORY SUBUNIT"/>
    <property type="match status" value="1"/>
</dbReference>
<dbReference type="eggNOG" id="KOG1764">
    <property type="taxonomic scope" value="Eukaryota"/>
</dbReference>
<dbReference type="InterPro" id="IPR013783">
    <property type="entry name" value="Ig-like_fold"/>
</dbReference>
<evidence type="ECO:0000256" key="2">
    <source>
        <dbReference type="ARBA" id="ARBA00022737"/>
    </source>
</evidence>
<organism evidence="6 7">
    <name type="scientific">Brassica campestris</name>
    <name type="common">Field mustard</name>
    <dbReference type="NCBI Taxonomy" id="3711"/>
    <lineage>
        <taxon>Eukaryota</taxon>
        <taxon>Viridiplantae</taxon>
        <taxon>Streptophyta</taxon>
        <taxon>Embryophyta</taxon>
        <taxon>Tracheophyta</taxon>
        <taxon>Spermatophyta</taxon>
        <taxon>Magnoliopsida</taxon>
        <taxon>eudicotyledons</taxon>
        <taxon>Gunneridae</taxon>
        <taxon>Pentapetalae</taxon>
        <taxon>rosids</taxon>
        <taxon>malvids</taxon>
        <taxon>Brassicales</taxon>
        <taxon>Brassicaceae</taxon>
        <taxon>Brassiceae</taxon>
        <taxon>Brassica</taxon>
    </lineage>
</organism>
<dbReference type="STRING" id="51351.M4EPN2"/>
<dbReference type="SUPFAM" id="SSF54631">
    <property type="entry name" value="CBS-domain pair"/>
    <property type="match status" value="2"/>
</dbReference>
<sequence>MFSSTLDNSRGNSAAAGQVVTPTRFVWPYGGRRVYLSGSFTRWTEHVPMSPIEGCATVFQVICNLTPGYHQYKFFVDGEWRHDEHQPFVTANGGVVNTIFITGPDMVATGFNSSNMDVDDFSQRAADPSQESIPRMSGGDLEMSRHRISALLSNRTAYELLPESGKVIALDVNLPVKQAFHILYEQGIPLAPLWDFGKGQFVGVLGPLDFILILREVGPYDNLKDVALKILQNKVAAVPVIYSSLQDGSYPQLLHLASLSGILKSQVSSIPVVDDNDSLIDIYSRSDITALAKDKAYAQIHLDDMTVHQALQLGQDASPPYGSLNGQRCQMCLRSDSLGKVMERLANPGVRRLVIVEAGSKRVEGIISLSDVFRFLLGL</sequence>
<dbReference type="AlphaFoldDB" id="M4EPN2"/>
<evidence type="ECO:0000313" key="7">
    <source>
        <dbReference type="Proteomes" id="UP000011750"/>
    </source>
</evidence>
<comment type="similarity">
    <text evidence="1">Belongs to the 5'-AMP-activated protein kinase gamma subunit family.</text>
</comment>